<evidence type="ECO:0000313" key="5">
    <source>
        <dbReference type="EMBL" id="MCT2592279.1"/>
    </source>
</evidence>
<keyword evidence="2" id="KW-0067">ATP-binding</keyword>
<evidence type="ECO:0000313" key="6">
    <source>
        <dbReference type="Proteomes" id="UP001156389"/>
    </source>
</evidence>
<keyword evidence="6" id="KW-1185">Reference proteome</keyword>
<evidence type="ECO:0000259" key="4">
    <source>
        <dbReference type="PROSITE" id="PS50043"/>
    </source>
</evidence>
<reference evidence="5 6" key="1">
    <citation type="submission" date="2021-10" db="EMBL/GenBank/DDBJ databases">
        <title>Streptomyces gossypii sp. nov., isolated from soil collected from cotton field.</title>
        <authorList>
            <person name="Ge X."/>
            <person name="Chen X."/>
            <person name="Liu W."/>
        </authorList>
    </citation>
    <scope>NUCLEOTIDE SEQUENCE [LARGE SCALE GENOMIC DNA]</scope>
    <source>
        <strain evidence="5 6">N2-109</strain>
    </source>
</reference>
<dbReference type="Gene3D" id="1.10.10.10">
    <property type="entry name" value="Winged helix-like DNA-binding domain superfamily/Winged helix DNA-binding domain"/>
    <property type="match status" value="1"/>
</dbReference>
<gene>
    <name evidence="5" type="ORF">LHJ74_20630</name>
</gene>
<dbReference type="Gene3D" id="1.25.40.10">
    <property type="entry name" value="Tetratricopeptide repeat domain"/>
    <property type="match status" value="2"/>
</dbReference>
<dbReference type="InterPro" id="IPR027417">
    <property type="entry name" value="P-loop_NTPase"/>
</dbReference>
<dbReference type="SUPFAM" id="SSF48452">
    <property type="entry name" value="TPR-like"/>
    <property type="match status" value="1"/>
</dbReference>
<feature type="region of interest" description="Disordered" evidence="3">
    <location>
        <begin position="883"/>
        <end position="915"/>
    </location>
</feature>
<dbReference type="PROSITE" id="PS00622">
    <property type="entry name" value="HTH_LUXR_1"/>
    <property type="match status" value="1"/>
</dbReference>
<dbReference type="Pfam" id="PF13191">
    <property type="entry name" value="AAA_16"/>
    <property type="match status" value="1"/>
</dbReference>
<dbReference type="PROSITE" id="PS50043">
    <property type="entry name" value="HTH_LUXR_2"/>
    <property type="match status" value="1"/>
</dbReference>
<evidence type="ECO:0000256" key="2">
    <source>
        <dbReference type="ARBA" id="ARBA00022840"/>
    </source>
</evidence>
<sequence length="985" mass="104078">MTDFADFADFTERPGHADDSARPYGHRRSEPPPPLVGRDALLAALEARLAANGSAVLTGPSGIGKTALMETVGATAAARGELVLRAAGAETERWIPYAVLADLLDQIPPSRLAGLPEPHRSALHGILLRDRRAATAPGEATAVCQLAWRELLGRCATTDTVLVLIDDAQWLDTATVEAVRYAGRRLTGRGVRVVVAGRWPDATPGGSGPGPGSAGPGGAPPWSPTPTAVQLAVPPLAPHVLAELFEQYGLPARVATKLHADSGGNPYLALALGGAFTDRIPRHWRPAPLPQRVHALISERLDTLPAETRETLLMAAFATRPTVSLLLRAGRADAAHDIRLAAAAGLLVTEGGDLRFTPPAVGTVLAEYADPAHRAEVHTALATVVPDAAGRVRHRALAQAGPDAEVARSLVTAAEAASRQGSHRMAAELYLLAADRTPCELDAQRLEWLVAAAEAGASASLPELVHRAADAVLAADSPRSQRVRVRIALIDLSGQGLGEMDEILAAALLDAEGDPALMALVRLRLAWAALVDGQPERSARESERALAHARTVGDTATEAMALGNRAMTSRIMGHTDYDTHLEQALRLPQPPLRGWLHMAPRFFASRFAVFDDRLEDARKSLLRMLAMVERGSGEEVVHVLRGLSEVSVRMGRCQEALDFADRAVRIAEEASLSPGPGWYNAAVAELAGGSLARATGYAEHGLRASEQERDAIFRCRHLHVLGVARLRTGDLRGAVAMLRRIQQLDRSQGLRSPQVLRWHGDLASGLAALGEPDQAQEVVRAARAALGRGADGGAVTGQLDRAEAAVRVAHGEPEAALGLLRGAAKRFTSLGQPLETGHCLLEQARIERRRRRHSAARAAVDEALALFTRCGARPWAEQAGRSLDAVDAGGGTGRGGAETGAGGNGRVLQTPSPLTDSEERIAVLVGEGATNQEVATRMFLSVKTIEASLTRIYRKLGVRSRTQLSSWLRGAPGAPGGPGGPPAKS</sequence>
<dbReference type="SUPFAM" id="SSF46894">
    <property type="entry name" value="C-terminal effector domain of the bipartite response regulators"/>
    <property type="match status" value="1"/>
</dbReference>
<dbReference type="InterPro" id="IPR000792">
    <property type="entry name" value="Tscrpt_reg_LuxR_C"/>
</dbReference>
<accession>A0ABT2JXV8</accession>
<dbReference type="SUPFAM" id="SSF52540">
    <property type="entry name" value="P-loop containing nucleoside triphosphate hydrolases"/>
    <property type="match status" value="1"/>
</dbReference>
<keyword evidence="1" id="KW-0547">Nucleotide-binding</keyword>
<organism evidence="5 6">
    <name type="scientific">Streptomyces gossypii</name>
    <dbReference type="NCBI Taxonomy" id="2883101"/>
    <lineage>
        <taxon>Bacteria</taxon>
        <taxon>Bacillati</taxon>
        <taxon>Actinomycetota</taxon>
        <taxon>Actinomycetes</taxon>
        <taxon>Kitasatosporales</taxon>
        <taxon>Streptomycetaceae</taxon>
        <taxon>Streptomyces</taxon>
    </lineage>
</organism>
<dbReference type="Proteomes" id="UP001156389">
    <property type="component" value="Unassembled WGS sequence"/>
</dbReference>
<evidence type="ECO:0000256" key="3">
    <source>
        <dbReference type="SAM" id="MobiDB-lite"/>
    </source>
</evidence>
<feature type="compositionally biased region" description="Gly residues" evidence="3">
    <location>
        <begin position="888"/>
        <end position="905"/>
    </location>
</feature>
<comment type="caution">
    <text evidence="5">The sequence shown here is derived from an EMBL/GenBank/DDBJ whole genome shotgun (WGS) entry which is preliminary data.</text>
</comment>
<feature type="compositionally biased region" description="Gly residues" evidence="3">
    <location>
        <begin position="205"/>
        <end position="217"/>
    </location>
</feature>
<protein>
    <submittedName>
        <fullName evidence="5">LuxR family transcriptional regulator</fullName>
    </submittedName>
</protein>
<dbReference type="PANTHER" id="PTHR16305">
    <property type="entry name" value="TESTICULAR SOLUBLE ADENYLYL CYCLASE"/>
    <property type="match status" value="1"/>
</dbReference>
<evidence type="ECO:0000256" key="1">
    <source>
        <dbReference type="ARBA" id="ARBA00022741"/>
    </source>
</evidence>
<dbReference type="CDD" id="cd06170">
    <property type="entry name" value="LuxR_C_like"/>
    <property type="match status" value="1"/>
</dbReference>
<dbReference type="PANTHER" id="PTHR16305:SF35">
    <property type="entry name" value="TRANSCRIPTIONAL ACTIVATOR DOMAIN"/>
    <property type="match status" value="1"/>
</dbReference>
<dbReference type="EMBL" id="JAJAGO010000009">
    <property type="protein sequence ID" value="MCT2592279.1"/>
    <property type="molecule type" value="Genomic_DNA"/>
</dbReference>
<feature type="compositionally biased region" description="Basic and acidic residues" evidence="3">
    <location>
        <begin position="10"/>
        <end position="21"/>
    </location>
</feature>
<dbReference type="Pfam" id="PF00196">
    <property type="entry name" value="GerE"/>
    <property type="match status" value="1"/>
</dbReference>
<dbReference type="PRINTS" id="PR00038">
    <property type="entry name" value="HTHLUXR"/>
</dbReference>
<feature type="region of interest" description="Disordered" evidence="3">
    <location>
        <begin position="1"/>
        <end position="35"/>
    </location>
</feature>
<feature type="region of interest" description="Disordered" evidence="3">
    <location>
        <begin position="199"/>
        <end position="227"/>
    </location>
</feature>
<dbReference type="InterPro" id="IPR041664">
    <property type="entry name" value="AAA_16"/>
</dbReference>
<dbReference type="InterPro" id="IPR011990">
    <property type="entry name" value="TPR-like_helical_dom_sf"/>
</dbReference>
<dbReference type="SMART" id="SM00421">
    <property type="entry name" value="HTH_LUXR"/>
    <property type="match status" value="1"/>
</dbReference>
<dbReference type="InterPro" id="IPR036388">
    <property type="entry name" value="WH-like_DNA-bd_sf"/>
</dbReference>
<name>A0ABT2JXV8_9ACTN</name>
<feature type="domain" description="HTH luxR-type" evidence="4">
    <location>
        <begin position="907"/>
        <end position="972"/>
    </location>
</feature>
<proteinExistence type="predicted"/>
<dbReference type="InterPro" id="IPR016032">
    <property type="entry name" value="Sig_transdc_resp-reg_C-effctor"/>
</dbReference>
<dbReference type="Gene3D" id="3.40.50.300">
    <property type="entry name" value="P-loop containing nucleotide triphosphate hydrolases"/>
    <property type="match status" value="1"/>
</dbReference>